<keyword evidence="1" id="KW-0732">Signal</keyword>
<evidence type="ECO:0000313" key="2">
    <source>
        <dbReference type="EMBL" id="SFJ07499.1"/>
    </source>
</evidence>
<dbReference type="RefSeq" id="WP_074933717.1">
    <property type="nucleotide sequence ID" value="NZ_FORI01000014.1"/>
</dbReference>
<dbReference type="AlphaFoldDB" id="A0A1I3NEA7"/>
<sequence length="192" mass="21537">MKKFVKSTLFLLAAALFFAGCKNQTEEPAPVDIEVSTEDFQSGNWLTDGTWFVDESSTSKISGMGQNQEVKSTGHIEMEVEGDNVTITKATETVNGTEHDITSEMQAAVQNKQEFLESEENIDTEDPYGLMNNIAIEPEIHIYKNEAGTEYRLTMKFQVNYADMFAGTGIEVPEQLKDFTMESETEATYKKQ</sequence>
<protein>
    <submittedName>
        <fullName evidence="2">Uncharacterized protein</fullName>
    </submittedName>
</protein>
<name>A0A1I3NEA7_9SPIR</name>
<reference evidence="3" key="1">
    <citation type="submission" date="2016-10" db="EMBL/GenBank/DDBJ databases">
        <authorList>
            <person name="Varghese N."/>
            <person name="Submissions S."/>
        </authorList>
    </citation>
    <scope>NUCLEOTIDE SEQUENCE [LARGE SCALE GENOMIC DNA]</scope>
    <source>
        <strain evidence="3">XBD1002</strain>
    </source>
</reference>
<keyword evidence="3" id="KW-1185">Reference proteome</keyword>
<proteinExistence type="predicted"/>
<dbReference type="PROSITE" id="PS51257">
    <property type="entry name" value="PROKAR_LIPOPROTEIN"/>
    <property type="match status" value="1"/>
</dbReference>
<dbReference type="EMBL" id="FORI01000014">
    <property type="protein sequence ID" value="SFJ07499.1"/>
    <property type="molecule type" value="Genomic_DNA"/>
</dbReference>
<gene>
    <name evidence="2" type="ORF">SAMN04487775_1149</name>
</gene>
<dbReference type="Proteomes" id="UP000182737">
    <property type="component" value="Unassembled WGS sequence"/>
</dbReference>
<evidence type="ECO:0000256" key="1">
    <source>
        <dbReference type="SAM" id="SignalP"/>
    </source>
</evidence>
<feature type="chain" id="PRO_5010325821" evidence="1">
    <location>
        <begin position="20"/>
        <end position="192"/>
    </location>
</feature>
<evidence type="ECO:0000313" key="3">
    <source>
        <dbReference type="Proteomes" id="UP000182737"/>
    </source>
</evidence>
<accession>A0A1I3NEA7</accession>
<feature type="signal peptide" evidence="1">
    <location>
        <begin position="1"/>
        <end position="19"/>
    </location>
</feature>
<organism evidence="2 3">
    <name type="scientific">Treponema bryantii</name>
    <dbReference type="NCBI Taxonomy" id="163"/>
    <lineage>
        <taxon>Bacteria</taxon>
        <taxon>Pseudomonadati</taxon>
        <taxon>Spirochaetota</taxon>
        <taxon>Spirochaetia</taxon>
        <taxon>Spirochaetales</taxon>
        <taxon>Treponemataceae</taxon>
        <taxon>Treponema</taxon>
    </lineage>
</organism>